<evidence type="ECO:0000256" key="4">
    <source>
        <dbReference type="ARBA" id="ARBA00023163"/>
    </source>
</evidence>
<feature type="compositionally biased region" description="Low complexity" evidence="6">
    <location>
        <begin position="81"/>
        <end position="112"/>
    </location>
</feature>
<evidence type="ECO:0000313" key="8">
    <source>
        <dbReference type="EMBL" id="OEH77598.1"/>
    </source>
</evidence>
<evidence type="ECO:0000259" key="7">
    <source>
        <dbReference type="Pfam" id="PF00847"/>
    </source>
</evidence>
<dbReference type="Gene3D" id="1.20.5.2050">
    <property type="match status" value="1"/>
</dbReference>
<comment type="caution">
    <text evidence="8">The sequence shown here is derived from an EMBL/GenBank/DDBJ whole genome shotgun (WGS) entry which is preliminary data.</text>
</comment>
<feature type="region of interest" description="Disordered" evidence="6">
    <location>
        <begin position="272"/>
        <end position="340"/>
    </location>
</feature>
<comment type="subcellular location">
    <subcellularLocation>
        <location evidence="1">Nucleus</location>
    </subcellularLocation>
</comment>
<dbReference type="GO" id="GO:0003700">
    <property type="term" value="F:DNA-binding transcription factor activity"/>
    <property type="evidence" value="ECO:0007669"/>
    <property type="project" value="InterPro"/>
</dbReference>
<dbReference type="InterPro" id="IPR001471">
    <property type="entry name" value="AP2/ERF_dom"/>
</dbReference>
<feature type="compositionally biased region" description="Basic and acidic residues" evidence="6">
    <location>
        <begin position="497"/>
        <end position="506"/>
    </location>
</feature>
<keyword evidence="9" id="KW-1185">Reference proteome</keyword>
<evidence type="ECO:0000256" key="1">
    <source>
        <dbReference type="ARBA" id="ARBA00004123"/>
    </source>
</evidence>
<keyword evidence="5" id="KW-0539">Nucleus</keyword>
<dbReference type="Proteomes" id="UP000095192">
    <property type="component" value="Unassembled WGS sequence"/>
</dbReference>
<dbReference type="EMBL" id="JROU02001046">
    <property type="protein sequence ID" value="OEH77598.1"/>
    <property type="molecule type" value="Genomic_DNA"/>
</dbReference>
<dbReference type="AlphaFoldDB" id="A0A1D3D2C0"/>
<feature type="region of interest" description="Disordered" evidence="6">
    <location>
        <begin position="170"/>
        <end position="201"/>
    </location>
</feature>
<feature type="compositionally biased region" description="Basic and acidic residues" evidence="6">
    <location>
        <begin position="170"/>
        <end position="189"/>
    </location>
</feature>
<evidence type="ECO:0000313" key="9">
    <source>
        <dbReference type="Proteomes" id="UP000095192"/>
    </source>
</evidence>
<feature type="compositionally biased region" description="Polar residues" evidence="6">
    <location>
        <begin position="123"/>
        <end position="137"/>
    </location>
</feature>
<accession>A0A1D3D2C0</accession>
<dbReference type="GO" id="GO:0005634">
    <property type="term" value="C:nucleus"/>
    <property type="evidence" value="ECO:0007669"/>
    <property type="project" value="UniProtKB-SubCell"/>
</dbReference>
<feature type="domain" description="AP2/ERF" evidence="7">
    <location>
        <begin position="348"/>
        <end position="395"/>
    </location>
</feature>
<feature type="compositionally biased region" description="Polar residues" evidence="6">
    <location>
        <begin position="1"/>
        <end position="19"/>
    </location>
</feature>
<name>A0A1D3D2C0_9EIME</name>
<evidence type="ECO:0000256" key="2">
    <source>
        <dbReference type="ARBA" id="ARBA00023015"/>
    </source>
</evidence>
<keyword evidence="4" id="KW-0804">Transcription</keyword>
<dbReference type="GO" id="GO:0003677">
    <property type="term" value="F:DNA binding"/>
    <property type="evidence" value="ECO:0007669"/>
    <property type="project" value="UniProtKB-KW"/>
</dbReference>
<proteinExistence type="predicted"/>
<dbReference type="InParanoid" id="A0A1D3D2C0"/>
<feature type="region of interest" description="Disordered" evidence="6">
    <location>
        <begin position="457"/>
        <end position="481"/>
    </location>
</feature>
<evidence type="ECO:0000256" key="5">
    <source>
        <dbReference type="ARBA" id="ARBA00023242"/>
    </source>
</evidence>
<sequence length="557" mass="58012">MPDKTFSASPTEALQQSPERAQDHQWLQSLRALAEAETKAAKGADFGSWDLWKLSAPVALLPCRPSLKNGDVAEGEEETPPEAASSKTAPSSGGAPRSAAAVSEVVESTEVHSGGEGGSRSSHQQGVVTSVSLSSREASAMTDAGPTRCPTEDTANDAVCSALLGLVERSRERRHQGGPEKTCSAEKHASRGGSGGMSEPTLTSPSLVALCELAGELQRVLKGVQHVQRQILDAQKSIACKLLKQLSGSSPPDASQWALENGVLDDAAHSASLGTAEDTPPPSSKRTAPWRSSALAEHHHHQQQQQRRQEGDPGVARGTLSEEGVLGGQPRKRVKGSSQSAIDIAPMPGVRFAKDRNSWVAFWCENGKQNYKSFSNKKFGPEMARLMAIAARQSFDDRVHRHTSVFGGSHSQYQQRSAGGGEYPEGLIGGTNGGAGAPQEGLHAAALAAVGHHQLHSQASAVEASTASAPSSSVQSPSPLGSHIDLSSVLQLVSKGGERLSPESCHRSSKRAPLGHKSDAAADLGSLHASGGYPGVDASGPFQEDLSLEAEGSGASP</sequence>
<protein>
    <recommendedName>
        <fullName evidence="7">AP2/ERF domain-containing protein</fullName>
    </recommendedName>
</protein>
<dbReference type="VEuPathDB" id="ToxoDB:cyc_08894"/>
<keyword evidence="3" id="KW-0238">DNA-binding</keyword>
<feature type="region of interest" description="Disordered" evidence="6">
    <location>
        <begin position="1"/>
        <end position="24"/>
    </location>
</feature>
<organism evidence="8 9">
    <name type="scientific">Cyclospora cayetanensis</name>
    <dbReference type="NCBI Taxonomy" id="88456"/>
    <lineage>
        <taxon>Eukaryota</taxon>
        <taxon>Sar</taxon>
        <taxon>Alveolata</taxon>
        <taxon>Apicomplexa</taxon>
        <taxon>Conoidasida</taxon>
        <taxon>Coccidia</taxon>
        <taxon>Eucoccidiorida</taxon>
        <taxon>Eimeriorina</taxon>
        <taxon>Eimeriidae</taxon>
        <taxon>Cyclospora</taxon>
    </lineage>
</organism>
<keyword evidence="2" id="KW-0805">Transcription regulation</keyword>
<gene>
    <name evidence="8" type="ORF">cyc_08894</name>
</gene>
<feature type="compositionally biased region" description="Low complexity" evidence="6">
    <location>
        <begin position="457"/>
        <end position="478"/>
    </location>
</feature>
<feature type="region of interest" description="Disordered" evidence="6">
    <location>
        <begin position="407"/>
        <end position="436"/>
    </location>
</feature>
<feature type="region of interest" description="Disordered" evidence="6">
    <location>
        <begin position="62"/>
        <end position="154"/>
    </location>
</feature>
<feature type="region of interest" description="Disordered" evidence="6">
    <location>
        <begin position="497"/>
        <end position="557"/>
    </location>
</feature>
<evidence type="ECO:0000256" key="6">
    <source>
        <dbReference type="SAM" id="MobiDB-lite"/>
    </source>
</evidence>
<reference evidence="8 9" key="1">
    <citation type="journal article" date="2016" name="BMC Genomics">
        <title>Comparative genomics reveals Cyclospora cayetanensis possesses coccidia-like metabolism and invasion components but unique surface antigens.</title>
        <authorList>
            <person name="Liu S."/>
            <person name="Wang L."/>
            <person name="Zheng H."/>
            <person name="Xu Z."/>
            <person name="Roellig D.M."/>
            <person name="Li N."/>
            <person name="Frace M.A."/>
            <person name="Tang K."/>
            <person name="Arrowood M.J."/>
            <person name="Moss D.M."/>
            <person name="Zhang L."/>
            <person name="Feng Y."/>
            <person name="Xiao L."/>
        </authorList>
    </citation>
    <scope>NUCLEOTIDE SEQUENCE [LARGE SCALE GENOMIC DNA]</scope>
    <source>
        <strain evidence="8 9">CHN_HEN01</strain>
    </source>
</reference>
<evidence type="ECO:0000256" key="3">
    <source>
        <dbReference type="ARBA" id="ARBA00023125"/>
    </source>
</evidence>
<feature type="compositionally biased region" description="Gly residues" evidence="6">
    <location>
        <begin position="418"/>
        <end position="436"/>
    </location>
</feature>
<dbReference type="Pfam" id="PF00847">
    <property type="entry name" value="AP2"/>
    <property type="match status" value="1"/>
</dbReference>